<comment type="caution">
    <text evidence="3">The sequence shown here is derived from an EMBL/GenBank/DDBJ whole genome shotgun (WGS) entry which is preliminary data.</text>
</comment>
<gene>
    <name evidence="3" type="ORF">Slati_2424600</name>
</gene>
<accession>A0AAW2WDS9</accession>
<protein>
    <submittedName>
        <fullName evidence="3">Ribonuclease HI</fullName>
    </submittedName>
</protein>
<reference evidence="3" key="2">
    <citation type="journal article" date="2024" name="Plant">
        <title>Genomic evolution and insights into agronomic trait innovations of Sesamum species.</title>
        <authorList>
            <person name="Miao H."/>
            <person name="Wang L."/>
            <person name="Qu L."/>
            <person name="Liu H."/>
            <person name="Sun Y."/>
            <person name="Le M."/>
            <person name="Wang Q."/>
            <person name="Wei S."/>
            <person name="Zheng Y."/>
            <person name="Lin W."/>
            <person name="Duan Y."/>
            <person name="Cao H."/>
            <person name="Xiong S."/>
            <person name="Wang X."/>
            <person name="Wei L."/>
            <person name="Li C."/>
            <person name="Ma Q."/>
            <person name="Ju M."/>
            <person name="Zhao R."/>
            <person name="Li G."/>
            <person name="Mu C."/>
            <person name="Tian Q."/>
            <person name="Mei H."/>
            <person name="Zhang T."/>
            <person name="Gao T."/>
            <person name="Zhang H."/>
        </authorList>
    </citation>
    <scope>NUCLEOTIDE SEQUENCE</scope>
    <source>
        <strain evidence="3">KEN1</strain>
    </source>
</reference>
<feature type="domain" description="RNase H type-1" evidence="2">
    <location>
        <begin position="19"/>
        <end position="137"/>
    </location>
</feature>
<dbReference type="InterPro" id="IPR036397">
    <property type="entry name" value="RNaseH_sf"/>
</dbReference>
<keyword evidence="1" id="KW-0175">Coiled coil</keyword>
<reference evidence="3" key="1">
    <citation type="submission" date="2020-06" db="EMBL/GenBank/DDBJ databases">
        <authorList>
            <person name="Li T."/>
            <person name="Hu X."/>
            <person name="Zhang T."/>
            <person name="Song X."/>
            <person name="Zhang H."/>
            <person name="Dai N."/>
            <person name="Sheng W."/>
            <person name="Hou X."/>
            <person name="Wei L."/>
        </authorList>
    </citation>
    <scope>NUCLEOTIDE SEQUENCE</scope>
    <source>
        <strain evidence="3">KEN1</strain>
        <tissue evidence="3">Leaf</tissue>
    </source>
</reference>
<proteinExistence type="predicted"/>
<organism evidence="3">
    <name type="scientific">Sesamum latifolium</name>
    <dbReference type="NCBI Taxonomy" id="2727402"/>
    <lineage>
        <taxon>Eukaryota</taxon>
        <taxon>Viridiplantae</taxon>
        <taxon>Streptophyta</taxon>
        <taxon>Embryophyta</taxon>
        <taxon>Tracheophyta</taxon>
        <taxon>Spermatophyta</taxon>
        <taxon>Magnoliopsida</taxon>
        <taxon>eudicotyledons</taxon>
        <taxon>Gunneridae</taxon>
        <taxon>Pentapetalae</taxon>
        <taxon>asterids</taxon>
        <taxon>lamiids</taxon>
        <taxon>Lamiales</taxon>
        <taxon>Pedaliaceae</taxon>
        <taxon>Sesamum</taxon>
    </lineage>
</organism>
<dbReference type="Pfam" id="PF13456">
    <property type="entry name" value="RVT_3"/>
    <property type="match status" value="1"/>
</dbReference>
<evidence type="ECO:0000313" key="3">
    <source>
        <dbReference type="EMBL" id="KAL0439416.1"/>
    </source>
</evidence>
<evidence type="ECO:0000256" key="1">
    <source>
        <dbReference type="SAM" id="Coils"/>
    </source>
</evidence>
<name>A0AAW2WDS9_9LAMI</name>
<dbReference type="PANTHER" id="PTHR48475:SF2">
    <property type="entry name" value="RIBONUCLEASE H"/>
    <property type="match status" value="1"/>
</dbReference>
<dbReference type="GO" id="GO:0004523">
    <property type="term" value="F:RNA-DNA hybrid ribonuclease activity"/>
    <property type="evidence" value="ECO:0007669"/>
    <property type="project" value="InterPro"/>
</dbReference>
<evidence type="ECO:0000259" key="2">
    <source>
        <dbReference type="Pfam" id="PF13456"/>
    </source>
</evidence>
<dbReference type="Gene3D" id="3.30.420.10">
    <property type="entry name" value="Ribonuclease H-like superfamily/Ribonuclease H"/>
    <property type="match status" value="1"/>
</dbReference>
<dbReference type="GO" id="GO:0003676">
    <property type="term" value="F:nucleic acid binding"/>
    <property type="evidence" value="ECO:0007669"/>
    <property type="project" value="InterPro"/>
</dbReference>
<dbReference type="AlphaFoldDB" id="A0AAW2WDS9"/>
<dbReference type="EMBL" id="JACGWN010000008">
    <property type="protein sequence ID" value="KAL0439416.1"/>
    <property type="molecule type" value="Genomic_DNA"/>
</dbReference>
<dbReference type="InterPro" id="IPR012337">
    <property type="entry name" value="RNaseH-like_sf"/>
</dbReference>
<sequence length="264" mass="30193">MTGMSQEEAFEEGPWLLHVDGSSTTQGSRACNVITSPHGEDMEFAIRFSFKASNNEAEYEALVLAMRMAQNVGALHLIAYSYSQLIVRQVKGEYEAKEESMVQYLQQSEELKTKFKSSQLQQIPREDNVKADYLSKLANALEDCKTRCITVHHLSEPRTPLNIQTITLNNDWQTPLVQWLDGGHLPKDRWEAARVKARATRSLIQEGILYKKSFIHPLLRVSPKKRDYMYLKKYTTDVTGPTLEPGCWPTNFASWVFLACNETR</sequence>
<dbReference type="CDD" id="cd09279">
    <property type="entry name" value="RNase_HI_like"/>
    <property type="match status" value="1"/>
</dbReference>
<dbReference type="SUPFAM" id="SSF53098">
    <property type="entry name" value="Ribonuclease H-like"/>
    <property type="match status" value="1"/>
</dbReference>
<dbReference type="InterPro" id="IPR002156">
    <property type="entry name" value="RNaseH_domain"/>
</dbReference>
<dbReference type="PANTHER" id="PTHR48475">
    <property type="entry name" value="RIBONUCLEASE H"/>
    <property type="match status" value="1"/>
</dbReference>
<feature type="coiled-coil region" evidence="1">
    <location>
        <begin position="87"/>
        <end position="114"/>
    </location>
</feature>